<sequence>MFESLKASLEAHTKLPFSKLVSLAAVTVVATSFVLLAVRQSFRTYGRGFIRGSEMFKRAKGKSGKGVGWKNPKRSGAKGRGGAIAGNVFRGSRPAAGLKGIQSRRF</sequence>
<reference evidence="3 4" key="1">
    <citation type="submission" date="2016-07" db="EMBL/GenBank/DDBJ databases">
        <title>Pervasive Adenine N6-methylation of Active Genes in Fungi.</title>
        <authorList>
            <consortium name="DOE Joint Genome Institute"/>
            <person name="Mondo S.J."/>
            <person name="Dannebaum R.O."/>
            <person name="Kuo R.C."/>
            <person name="Labutti K."/>
            <person name="Haridas S."/>
            <person name="Kuo A."/>
            <person name="Salamov A."/>
            <person name="Ahrendt S.R."/>
            <person name="Lipzen A."/>
            <person name="Sullivan W."/>
            <person name="Andreopoulos W.B."/>
            <person name="Clum A."/>
            <person name="Lindquist E."/>
            <person name="Daum C."/>
            <person name="Ramamoorthy G.K."/>
            <person name="Gryganskyi A."/>
            <person name="Culley D."/>
            <person name="Magnuson J.K."/>
            <person name="James T.Y."/>
            <person name="O'Malley M.A."/>
            <person name="Stajich J.E."/>
            <person name="Spatafora J.W."/>
            <person name="Visel A."/>
            <person name="Grigoriev I.V."/>
        </authorList>
    </citation>
    <scope>NUCLEOTIDE SEQUENCE [LARGE SCALE GENOMIC DNA]</scope>
    <source>
        <strain evidence="3 4">JEL800</strain>
    </source>
</reference>
<evidence type="ECO:0000313" key="4">
    <source>
        <dbReference type="Proteomes" id="UP000193642"/>
    </source>
</evidence>
<name>A0A1Y2CPW3_9FUNG</name>
<accession>A0A1Y2CPW3</accession>
<evidence type="ECO:0000256" key="2">
    <source>
        <dbReference type="SAM" id="Phobius"/>
    </source>
</evidence>
<feature type="transmembrane region" description="Helical" evidence="2">
    <location>
        <begin position="20"/>
        <end position="38"/>
    </location>
</feature>
<dbReference type="OrthoDB" id="2130356at2759"/>
<keyword evidence="2" id="KW-0472">Membrane</keyword>
<protein>
    <submittedName>
        <fullName evidence="3">Uncharacterized protein</fullName>
    </submittedName>
</protein>
<evidence type="ECO:0000313" key="3">
    <source>
        <dbReference type="EMBL" id="ORY48997.1"/>
    </source>
</evidence>
<dbReference type="Proteomes" id="UP000193642">
    <property type="component" value="Unassembled WGS sequence"/>
</dbReference>
<keyword evidence="4" id="KW-1185">Reference proteome</keyword>
<feature type="region of interest" description="Disordered" evidence="1">
    <location>
        <begin position="60"/>
        <end position="88"/>
    </location>
</feature>
<keyword evidence="2" id="KW-1133">Transmembrane helix</keyword>
<evidence type="ECO:0000256" key="1">
    <source>
        <dbReference type="SAM" id="MobiDB-lite"/>
    </source>
</evidence>
<proteinExistence type="predicted"/>
<gene>
    <name evidence="3" type="ORF">BCR33DRAFT_714076</name>
</gene>
<keyword evidence="2" id="KW-0812">Transmembrane</keyword>
<dbReference type="EMBL" id="MCGO01000010">
    <property type="protein sequence ID" value="ORY48997.1"/>
    <property type="molecule type" value="Genomic_DNA"/>
</dbReference>
<organism evidence="3 4">
    <name type="scientific">Rhizoclosmatium globosum</name>
    <dbReference type="NCBI Taxonomy" id="329046"/>
    <lineage>
        <taxon>Eukaryota</taxon>
        <taxon>Fungi</taxon>
        <taxon>Fungi incertae sedis</taxon>
        <taxon>Chytridiomycota</taxon>
        <taxon>Chytridiomycota incertae sedis</taxon>
        <taxon>Chytridiomycetes</taxon>
        <taxon>Chytridiales</taxon>
        <taxon>Chytriomycetaceae</taxon>
        <taxon>Rhizoclosmatium</taxon>
    </lineage>
</organism>
<comment type="caution">
    <text evidence="3">The sequence shown here is derived from an EMBL/GenBank/DDBJ whole genome shotgun (WGS) entry which is preliminary data.</text>
</comment>
<dbReference type="AlphaFoldDB" id="A0A1Y2CPW3"/>